<evidence type="ECO:0000313" key="1">
    <source>
        <dbReference type="EMBL" id="RMC00684.1"/>
    </source>
</evidence>
<comment type="caution">
    <text evidence="1">The sequence shown here is derived from an EMBL/GenBank/DDBJ whole genome shotgun (WGS) entry which is preliminary data.</text>
</comment>
<dbReference type="AlphaFoldDB" id="A0A3M0JNR6"/>
<keyword evidence="2" id="KW-1185">Reference proteome</keyword>
<proteinExistence type="predicted"/>
<sequence length="127" mass="14799">MKKIKGLEHLPFEERLSELGLYRLKKRRFLGDLRKIPKQGYKRTEDRHFTKNCLKFSKDKCRILHMGKNNPMHQLRLEADLQRRSSVEEDLGLVPGGQEAVHEPALCPRGQEVQWNPGGIRKSIASR</sequence>
<reference evidence="1 2" key="1">
    <citation type="submission" date="2018-07" db="EMBL/GenBank/DDBJ databases">
        <title>A high quality draft genome assembly of the barn swallow (H. rustica rustica).</title>
        <authorList>
            <person name="Formenti G."/>
            <person name="Chiara M."/>
            <person name="Poveda L."/>
            <person name="Francoijs K.-J."/>
            <person name="Bonisoli-Alquati A."/>
            <person name="Canova L."/>
            <person name="Gianfranceschi L."/>
            <person name="Horner D.S."/>
            <person name="Saino N."/>
        </authorList>
    </citation>
    <scope>NUCLEOTIDE SEQUENCE [LARGE SCALE GENOMIC DNA]</scope>
    <source>
        <strain evidence="1">Chelidonia</strain>
        <tissue evidence="1">Blood</tissue>
    </source>
</reference>
<name>A0A3M0JNR6_HIRRU</name>
<protein>
    <submittedName>
        <fullName evidence="1">Uncharacterized protein</fullName>
    </submittedName>
</protein>
<accession>A0A3M0JNR6</accession>
<dbReference type="Proteomes" id="UP000269221">
    <property type="component" value="Unassembled WGS sequence"/>
</dbReference>
<gene>
    <name evidence="1" type="ORF">DUI87_23302</name>
</gene>
<dbReference type="EMBL" id="QRBI01000144">
    <property type="protein sequence ID" value="RMC00684.1"/>
    <property type="molecule type" value="Genomic_DNA"/>
</dbReference>
<organism evidence="1 2">
    <name type="scientific">Hirundo rustica rustica</name>
    <dbReference type="NCBI Taxonomy" id="333673"/>
    <lineage>
        <taxon>Eukaryota</taxon>
        <taxon>Metazoa</taxon>
        <taxon>Chordata</taxon>
        <taxon>Craniata</taxon>
        <taxon>Vertebrata</taxon>
        <taxon>Euteleostomi</taxon>
        <taxon>Archelosauria</taxon>
        <taxon>Archosauria</taxon>
        <taxon>Dinosauria</taxon>
        <taxon>Saurischia</taxon>
        <taxon>Theropoda</taxon>
        <taxon>Coelurosauria</taxon>
        <taxon>Aves</taxon>
        <taxon>Neognathae</taxon>
        <taxon>Neoaves</taxon>
        <taxon>Telluraves</taxon>
        <taxon>Australaves</taxon>
        <taxon>Passeriformes</taxon>
        <taxon>Sylvioidea</taxon>
        <taxon>Hirundinidae</taxon>
        <taxon>Hirundo</taxon>
    </lineage>
</organism>
<evidence type="ECO:0000313" key="2">
    <source>
        <dbReference type="Proteomes" id="UP000269221"/>
    </source>
</evidence>
<dbReference type="OrthoDB" id="10522970at2759"/>